<evidence type="ECO:0000313" key="4">
    <source>
        <dbReference type="Proteomes" id="UP000288216"/>
    </source>
</evidence>
<feature type="compositionally biased region" description="Basic and acidic residues" evidence="1">
    <location>
        <begin position="170"/>
        <end position="184"/>
    </location>
</feature>
<feature type="compositionally biased region" description="Polar residues" evidence="1">
    <location>
        <begin position="79"/>
        <end position="98"/>
    </location>
</feature>
<proteinExistence type="predicted"/>
<dbReference type="InterPro" id="IPR050866">
    <property type="entry name" value="CNG_cation_channel"/>
</dbReference>
<dbReference type="PANTHER" id="PTHR45638:SF1">
    <property type="entry name" value="CYCLIC NUCLEOTIDE-GATED ION CHANNEL SUBUNIT B, ISOFORM A"/>
    <property type="match status" value="1"/>
</dbReference>
<feature type="region of interest" description="Disordered" evidence="1">
    <location>
        <begin position="147"/>
        <end position="184"/>
    </location>
</feature>
<feature type="region of interest" description="Disordered" evidence="1">
    <location>
        <begin position="74"/>
        <end position="98"/>
    </location>
</feature>
<dbReference type="EMBL" id="BFAA01004315">
    <property type="protein sequence ID" value="GCB66740.1"/>
    <property type="molecule type" value="Genomic_DNA"/>
</dbReference>
<feature type="transmembrane region" description="Helical" evidence="2">
    <location>
        <begin position="262"/>
        <end position="283"/>
    </location>
</feature>
<comment type="caution">
    <text evidence="3">The sequence shown here is derived from an EMBL/GenBank/DDBJ whole genome shotgun (WGS) entry which is preliminary data.</text>
</comment>
<feature type="transmembrane region" description="Helical" evidence="2">
    <location>
        <begin position="229"/>
        <end position="250"/>
    </location>
</feature>
<dbReference type="Proteomes" id="UP000288216">
    <property type="component" value="Unassembled WGS sequence"/>
</dbReference>
<dbReference type="GO" id="GO:0030553">
    <property type="term" value="F:cGMP binding"/>
    <property type="evidence" value="ECO:0007669"/>
    <property type="project" value="TreeGrafter"/>
</dbReference>
<gene>
    <name evidence="3" type="ORF">scyTo_0010141</name>
</gene>
<feature type="region of interest" description="Disordered" evidence="1">
    <location>
        <begin position="1"/>
        <end position="48"/>
    </location>
</feature>
<feature type="compositionally biased region" description="Basic and acidic residues" evidence="1">
    <location>
        <begin position="11"/>
        <end position="21"/>
    </location>
</feature>
<keyword evidence="2" id="KW-1133">Transmembrane helix</keyword>
<dbReference type="GO" id="GO:0005223">
    <property type="term" value="F:intracellularly cGMP-activated cation channel activity"/>
    <property type="evidence" value="ECO:0007669"/>
    <property type="project" value="TreeGrafter"/>
</dbReference>
<keyword evidence="2" id="KW-0472">Membrane</keyword>
<evidence type="ECO:0008006" key="5">
    <source>
        <dbReference type="Google" id="ProtNLM"/>
    </source>
</evidence>
<accession>A0A401P0W0</accession>
<dbReference type="GO" id="GO:0017071">
    <property type="term" value="C:intracellular cyclic nucleotide activated cation channel complex"/>
    <property type="evidence" value="ECO:0007669"/>
    <property type="project" value="TreeGrafter"/>
</dbReference>
<dbReference type="GO" id="GO:0044877">
    <property type="term" value="F:protein-containing complex binding"/>
    <property type="evidence" value="ECO:0007669"/>
    <property type="project" value="TreeGrafter"/>
</dbReference>
<keyword evidence="2" id="KW-0812">Transmembrane</keyword>
<dbReference type="OrthoDB" id="421226at2759"/>
<dbReference type="SUPFAM" id="SSF81324">
    <property type="entry name" value="Voltage-gated potassium channels"/>
    <property type="match status" value="1"/>
</dbReference>
<name>A0A401P0W0_SCYTO</name>
<dbReference type="GO" id="GO:0005886">
    <property type="term" value="C:plasma membrane"/>
    <property type="evidence" value="ECO:0007669"/>
    <property type="project" value="TreeGrafter"/>
</dbReference>
<evidence type="ECO:0000313" key="3">
    <source>
        <dbReference type="EMBL" id="GCB66740.1"/>
    </source>
</evidence>
<dbReference type="AlphaFoldDB" id="A0A401P0W0"/>
<dbReference type="GO" id="GO:0001750">
    <property type="term" value="C:photoreceptor outer segment"/>
    <property type="evidence" value="ECO:0007669"/>
    <property type="project" value="TreeGrafter"/>
</dbReference>
<keyword evidence="4" id="KW-1185">Reference proteome</keyword>
<protein>
    <recommendedName>
        <fullName evidence="5">Ion transport domain-containing protein</fullName>
    </recommendedName>
</protein>
<evidence type="ECO:0000256" key="1">
    <source>
        <dbReference type="SAM" id="MobiDB-lite"/>
    </source>
</evidence>
<dbReference type="STRING" id="75743.A0A401P0W0"/>
<dbReference type="GO" id="GO:0005222">
    <property type="term" value="F:intracellularly cAMP-activated cation channel activity"/>
    <property type="evidence" value="ECO:0007669"/>
    <property type="project" value="TreeGrafter"/>
</dbReference>
<evidence type="ECO:0000256" key="2">
    <source>
        <dbReference type="SAM" id="Phobius"/>
    </source>
</evidence>
<organism evidence="3 4">
    <name type="scientific">Scyliorhinus torazame</name>
    <name type="common">Cloudy catshark</name>
    <name type="synonym">Catulus torazame</name>
    <dbReference type="NCBI Taxonomy" id="75743"/>
    <lineage>
        <taxon>Eukaryota</taxon>
        <taxon>Metazoa</taxon>
        <taxon>Chordata</taxon>
        <taxon>Craniata</taxon>
        <taxon>Vertebrata</taxon>
        <taxon>Chondrichthyes</taxon>
        <taxon>Elasmobranchii</taxon>
        <taxon>Galeomorphii</taxon>
        <taxon>Galeoidea</taxon>
        <taxon>Carcharhiniformes</taxon>
        <taxon>Scyliorhinidae</taxon>
        <taxon>Scyliorhinus</taxon>
    </lineage>
</organism>
<dbReference type="PANTHER" id="PTHR45638">
    <property type="entry name" value="CYCLIC NUCLEOTIDE-GATED CATION CHANNEL SUBUNIT A"/>
    <property type="match status" value="1"/>
</dbReference>
<sequence length="309" mass="35872">MFRKLWFRKVTPKEDEPKDIQKAGPQLDSKAQETETCGNDTGNAEEKDTEVITVPGNNDEQAALFQNPTCWKSTKESKLQTANKAPSEQGHESSSQIELASNEEVGFNISCCDKCSQQPVLSSDLADVQLQSLVTRMRERTSLYKEKLLDQDGSSAEETPPVSPVKKLPPQKEGKREEVKQEEIKDDGIKSEEEYHCDMICCEFKRPPVKRFIQKLRVPESIDIYTDRLYVLWLFFVVLAWNWSCWFIPIRWAFNYQTPETLTFWLTMDYICDFIYLLDLSVFQVRLQFIKQGDIIVSFSFINQFQIIM</sequence>
<reference evidence="3 4" key="1">
    <citation type="journal article" date="2018" name="Nat. Ecol. Evol.">
        <title>Shark genomes provide insights into elasmobranch evolution and the origin of vertebrates.</title>
        <authorList>
            <person name="Hara Y"/>
            <person name="Yamaguchi K"/>
            <person name="Onimaru K"/>
            <person name="Kadota M"/>
            <person name="Koyanagi M"/>
            <person name="Keeley SD"/>
            <person name="Tatsumi K"/>
            <person name="Tanaka K"/>
            <person name="Motone F"/>
            <person name="Kageyama Y"/>
            <person name="Nozu R"/>
            <person name="Adachi N"/>
            <person name="Nishimura O"/>
            <person name="Nakagawa R"/>
            <person name="Tanegashima C"/>
            <person name="Kiyatake I"/>
            <person name="Matsumoto R"/>
            <person name="Murakumo K"/>
            <person name="Nishida K"/>
            <person name="Terakita A"/>
            <person name="Kuratani S"/>
            <person name="Sato K"/>
            <person name="Hyodo S Kuraku.S."/>
        </authorList>
    </citation>
    <scope>NUCLEOTIDE SEQUENCE [LARGE SCALE GENOMIC DNA]</scope>
</reference>